<feature type="region of interest" description="Disordered" evidence="1">
    <location>
        <begin position="834"/>
        <end position="874"/>
    </location>
</feature>
<evidence type="ECO:0000256" key="1">
    <source>
        <dbReference type="SAM" id="MobiDB-lite"/>
    </source>
</evidence>
<feature type="compositionally biased region" description="Basic residues" evidence="1">
    <location>
        <begin position="865"/>
        <end position="874"/>
    </location>
</feature>
<evidence type="ECO:0000313" key="2">
    <source>
        <dbReference type="EMBL" id="KAF9808512.1"/>
    </source>
</evidence>
<gene>
    <name evidence="2" type="ORF">IEO21_07843</name>
</gene>
<feature type="compositionally biased region" description="Acidic residues" evidence="1">
    <location>
        <begin position="520"/>
        <end position="535"/>
    </location>
</feature>
<reference evidence="2" key="2">
    <citation type="journal article" name="Front. Microbiol.">
        <title>Degradative Capacity of Two Strains of Rhodonia placenta: From Phenotype to Genotype.</title>
        <authorList>
            <person name="Kolle M."/>
            <person name="Horta M.A.C."/>
            <person name="Nowrousian M."/>
            <person name="Ohm R.A."/>
            <person name="Benz J.P."/>
            <person name="Pilgard A."/>
        </authorList>
    </citation>
    <scope>NUCLEOTIDE SEQUENCE</scope>
    <source>
        <strain evidence="2">FPRL280</strain>
    </source>
</reference>
<name>A0A8H7NXC3_9APHY</name>
<dbReference type="EMBL" id="JADOXO010000240">
    <property type="protein sequence ID" value="KAF9808512.1"/>
    <property type="molecule type" value="Genomic_DNA"/>
</dbReference>
<sequence>MPRHLPDEIIQIILNELDDPTAFSQLSKRYHHFTKDPYVRSSYFLTRYGHIQAIFWALGRGKLVNERVLDILLSSGAHLSRYLVQCAIHHFFRAQVSFIKTKWVRTLPLPVFNYFLTLATATFGDFPHGKNEDDGSIFTALLKCSRFPTDIRSGKLDTLQEVLEKYKFIPFSNKDPLMAQFPLVLAIQPCLLPYARANGFRMDRKYRNFVFRKMFEKPAVPFDGRVGEIIQNVKDLTRLDTDMFLSRTVAAEICMEARTNEPAYTALKRLDKEGLLKFELLSVVEELTKLFVNTRSISNTFTNHVLSTLYRDFTSQDPTVRLVLLCTVFFSEVPLLPTSLSITSASSGPLNNYVTTCREKIEGLGLAPITRQDLFEVLVNRFAPDRFGGILEYGRRVVGLDKTEISALLRDVAFACLEVGCKGKMLKKLFEADETLSDVVAAHVLRNFQLSVDDLPSPDDEKACRKFEARLCRDVTRPLGVPLGIPGGHAEQLPAAAHSAVGEANVEDAMHEDQEHGDQEDGGAEEHEGDEEDDMIGSTDTANEDSGEDLGPIGQDTLSTMIRKDELAPSRRRRFYDMYSSYNDTMGKLPYPVDYMIVSRFIRIHYGRRSAVAAVFMLHAVLNGSVAVMQPYSYNEPYDANARMPVTLKYFKMLARIGRAPTPSLFEDIETGTEFYFSEEDYLTQEELAGVVSSPARARCRRTKIKMEVTAKPEVVVIPLPPVPGPSRIQGHTRGKKRPRRSATTTMKSYVVPDSDDEEIAEEKVDDSVKKRRSETNLQRWIKHLTILHKEEQKKYKEKRKLEQAATEPGIKIRSPKSDFFKALTTNLARLRKADREKRKALYGPDVASDDYSEGEEDEYQYRTTRSKRRKVKD</sequence>
<dbReference type="Proteomes" id="UP000639403">
    <property type="component" value="Unassembled WGS sequence"/>
</dbReference>
<evidence type="ECO:0000313" key="3">
    <source>
        <dbReference type="Proteomes" id="UP000639403"/>
    </source>
</evidence>
<protein>
    <submittedName>
        <fullName evidence="2">Uncharacterized protein</fullName>
    </submittedName>
</protein>
<feature type="compositionally biased region" description="Basic residues" evidence="1">
    <location>
        <begin position="731"/>
        <end position="741"/>
    </location>
</feature>
<dbReference type="AlphaFoldDB" id="A0A8H7NXC3"/>
<organism evidence="2 3">
    <name type="scientific">Rhodonia placenta</name>
    <dbReference type="NCBI Taxonomy" id="104341"/>
    <lineage>
        <taxon>Eukaryota</taxon>
        <taxon>Fungi</taxon>
        <taxon>Dikarya</taxon>
        <taxon>Basidiomycota</taxon>
        <taxon>Agaricomycotina</taxon>
        <taxon>Agaricomycetes</taxon>
        <taxon>Polyporales</taxon>
        <taxon>Adustoporiaceae</taxon>
        <taxon>Rhodonia</taxon>
    </lineage>
</organism>
<feature type="compositionally biased region" description="Acidic residues" evidence="1">
    <location>
        <begin position="848"/>
        <end position="859"/>
    </location>
</feature>
<feature type="region of interest" description="Disordered" evidence="1">
    <location>
        <begin position="511"/>
        <end position="563"/>
    </location>
</feature>
<accession>A0A8H7NXC3</accession>
<reference evidence="2" key="1">
    <citation type="submission" date="2020-11" db="EMBL/GenBank/DDBJ databases">
        <authorList>
            <person name="Koelle M."/>
            <person name="Horta M.A.C."/>
            <person name="Nowrousian M."/>
            <person name="Ohm R.A."/>
            <person name="Benz P."/>
            <person name="Pilgard A."/>
        </authorList>
    </citation>
    <scope>NUCLEOTIDE SEQUENCE</scope>
    <source>
        <strain evidence="2">FPRL280</strain>
    </source>
</reference>
<feature type="region of interest" description="Disordered" evidence="1">
    <location>
        <begin position="721"/>
        <end position="748"/>
    </location>
</feature>
<comment type="caution">
    <text evidence="2">The sequence shown here is derived from an EMBL/GenBank/DDBJ whole genome shotgun (WGS) entry which is preliminary data.</text>
</comment>
<proteinExistence type="predicted"/>